<dbReference type="Proteomes" id="UP000078454">
    <property type="component" value="Unassembled WGS sequence"/>
</dbReference>
<accession>A0A198AIS3</accession>
<dbReference type="NCBIfam" id="TIGR01725">
    <property type="entry name" value="phge_HK97_gp10"/>
    <property type="match status" value="1"/>
</dbReference>
<evidence type="ECO:0008006" key="3">
    <source>
        <dbReference type="Google" id="ProtNLM"/>
    </source>
</evidence>
<dbReference type="InterPro" id="IPR010064">
    <property type="entry name" value="HK97-gp10_tail"/>
</dbReference>
<dbReference type="RefSeq" id="WP_068662714.1">
    <property type="nucleotide sequence ID" value="NZ_LYPB01000049.1"/>
</dbReference>
<name>A0A198AIS3_9BACL</name>
<dbReference type="Pfam" id="PF04883">
    <property type="entry name" value="HK97-gp10_like"/>
    <property type="match status" value="1"/>
</dbReference>
<dbReference type="STRING" id="1850517.A8708_30060"/>
<dbReference type="AlphaFoldDB" id="A0A198AIS3"/>
<dbReference type="EMBL" id="LYPB01000049">
    <property type="protein sequence ID" value="OAS21137.1"/>
    <property type="molecule type" value="Genomic_DNA"/>
</dbReference>
<comment type="caution">
    <text evidence="1">The sequence shown here is derived from an EMBL/GenBank/DDBJ whole genome shotgun (WGS) entry which is preliminary data.</text>
</comment>
<gene>
    <name evidence="1" type="ORF">A8708_30060</name>
</gene>
<organism evidence="1 2">
    <name type="scientific">Paenibacillus oryzisoli</name>
    <dbReference type="NCBI Taxonomy" id="1850517"/>
    <lineage>
        <taxon>Bacteria</taxon>
        <taxon>Bacillati</taxon>
        <taxon>Bacillota</taxon>
        <taxon>Bacilli</taxon>
        <taxon>Bacillales</taxon>
        <taxon>Paenibacillaceae</taxon>
        <taxon>Paenibacillus</taxon>
    </lineage>
</organism>
<evidence type="ECO:0000313" key="1">
    <source>
        <dbReference type="EMBL" id="OAS21137.1"/>
    </source>
</evidence>
<dbReference type="OrthoDB" id="886754at2"/>
<keyword evidence="2" id="KW-1185">Reference proteome</keyword>
<sequence length="131" mass="14568">MANSIDLDGIDALLAELRTRAESAVAKVEKEALQAAGEVLAADMVERAVRSKINRKYHIEDNIAVSKVKKKDGVKFVTIGPNRKVSWRAHFTEFGTSNQRAEPFIYPAFNSKKIEALQVLADKLREGLQQS</sequence>
<protein>
    <recommendedName>
        <fullName evidence="3">HK97 gp10 family phage protein</fullName>
    </recommendedName>
</protein>
<evidence type="ECO:0000313" key="2">
    <source>
        <dbReference type="Proteomes" id="UP000078454"/>
    </source>
</evidence>
<reference evidence="1 2" key="1">
    <citation type="submission" date="2016-05" db="EMBL/GenBank/DDBJ databases">
        <title>Paenibacillus sp. 1ZS3-15 nov., isolated from the rhizosphere soil.</title>
        <authorList>
            <person name="Zhang X.X."/>
            <person name="Zhang J."/>
        </authorList>
    </citation>
    <scope>NUCLEOTIDE SEQUENCE [LARGE SCALE GENOMIC DNA]</scope>
    <source>
        <strain evidence="1 2">1ZS3-15</strain>
    </source>
</reference>
<proteinExistence type="predicted"/>